<evidence type="ECO:0000256" key="1">
    <source>
        <dbReference type="SAM" id="MobiDB-lite"/>
    </source>
</evidence>
<feature type="region of interest" description="Disordered" evidence="1">
    <location>
        <begin position="39"/>
        <end position="59"/>
    </location>
</feature>
<feature type="region of interest" description="Disordered" evidence="1">
    <location>
        <begin position="1"/>
        <end position="25"/>
    </location>
</feature>
<organism evidence="2 3">
    <name type="scientific">Citricoccus parietis</name>
    <dbReference type="NCBI Taxonomy" id="592307"/>
    <lineage>
        <taxon>Bacteria</taxon>
        <taxon>Bacillati</taxon>
        <taxon>Actinomycetota</taxon>
        <taxon>Actinomycetes</taxon>
        <taxon>Micrococcales</taxon>
        <taxon>Micrococcaceae</taxon>
        <taxon>Citricoccus</taxon>
    </lineage>
</organism>
<evidence type="ECO:0000313" key="3">
    <source>
        <dbReference type="Proteomes" id="UP001589575"/>
    </source>
</evidence>
<sequence>MVDGGSATEPGLSGPELAPAGPELVRGDLRHDRFLLRLDPAGDDRGRPIQCGQSGQAAL</sequence>
<protein>
    <submittedName>
        <fullName evidence="2">Uncharacterized protein</fullName>
    </submittedName>
</protein>
<name>A0ABV5G9P9_9MICC</name>
<proteinExistence type="predicted"/>
<accession>A0ABV5G9P9</accession>
<comment type="caution">
    <text evidence="2">The sequence shown here is derived from an EMBL/GenBank/DDBJ whole genome shotgun (WGS) entry which is preliminary data.</text>
</comment>
<evidence type="ECO:0000313" key="2">
    <source>
        <dbReference type="EMBL" id="MFB9075661.1"/>
    </source>
</evidence>
<reference evidence="2 3" key="1">
    <citation type="submission" date="2024-09" db="EMBL/GenBank/DDBJ databases">
        <authorList>
            <person name="Sun Q."/>
            <person name="Mori K."/>
        </authorList>
    </citation>
    <scope>NUCLEOTIDE SEQUENCE [LARGE SCALE GENOMIC DNA]</scope>
    <source>
        <strain evidence="2 3">CCM 7609</strain>
    </source>
</reference>
<gene>
    <name evidence="2" type="ORF">ACFFX0_32650</name>
</gene>
<dbReference type="Proteomes" id="UP001589575">
    <property type="component" value="Unassembled WGS sequence"/>
</dbReference>
<keyword evidence="3" id="KW-1185">Reference proteome</keyword>
<dbReference type="EMBL" id="JBHMFI010000023">
    <property type="protein sequence ID" value="MFB9075661.1"/>
    <property type="molecule type" value="Genomic_DNA"/>
</dbReference>